<feature type="domain" description="AMP-dependent synthetase/ligase" evidence="2">
    <location>
        <begin position="25"/>
        <end position="356"/>
    </location>
</feature>
<name>A0A317PTC8_9HYPH</name>
<evidence type="ECO:0000259" key="3">
    <source>
        <dbReference type="Pfam" id="PF13193"/>
    </source>
</evidence>
<organism evidence="4 5">
    <name type="scientific">Hoeflea marina</name>
    <dbReference type="NCBI Taxonomy" id="274592"/>
    <lineage>
        <taxon>Bacteria</taxon>
        <taxon>Pseudomonadati</taxon>
        <taxon>Pseudomonadota</taxon>
        <taxon>Alphaproteobacteria</taxon>
        <taxon>Hyphomicrobiales</taxon>
        <taxon>Rhizobiaceae</taxon>
        <taxon>Hoeflea</taxon>
    </lineage>
</organism>
<dbReference type="GO" id="GO:0046872">
    <property type="term" value="F:metal ion binding"/>
    <property type="evidence" value="ECO:0007669"/>
    <property type="project" value="UniProtKB-KW"/>
</dbReference>
<dbReference type="PANTHER" id="PTHR43767:SF1">
    <property type="entry name" value="NONRIBOSOMAL PEPTIDE SYNTHASE PES1 (EUROFUNG)-RELATED"/>
    <property type="match status" value="1"/>
</dbReference>
<keyword evidence="5" id="KW-1185">Reference proteome</keyword>
<gene>
    <name evidence="4" type="ORF">DFR52_101177</name>
</gene>
<dbReference type="InterPro" id="IPR045851">
    <property type="entry name" value="AMP-bd_C_sf"/>
</dbReference>
<dbReference type="AlphaFoldDB" id="A0A317PTC8"/>
<dbReference type="InterPro" id="IPR050237">
    <property type="entry name" value="ATP-dep_AMP-bd_enzyme"/>
</dbReference>
<dbReference type="InterPro" id="IPR000873">
    <property type="entry name" value="AMP-dep_synth/lig_dom"/>
</dbReference>
<comment type="caution">
    <text evidence="4">The sequence shown here is derived from an EMBL/GenBank/DDBJ whole genome shotgun (WGS) entry which is preliminary data.</text>
</comment>
<dbReference type="PROSITE" id="PS00455">
    <property type="entry name" value="AMP_BINDING"/>
    <property type="match status" value="1"/>
</dbReference>
<dbReference type="Gene3D" id="3.40.50.12780">
    <property type="entry name" value="N-terminal domain of ligase-like"/>
    <property type="match status" value="1"/>
</dbReference>
<dbReference type="RefSeq" id="WP_158284821.1">
    <property type="nucleotide sequence ID" value="NZ_QGTR01000001.1"/>
</dbReference>
<reference evidence="4 5" key="1">
    <citation type="submission" date="2018-05" db="EMBL/GenBank/DDBJ databases">
        <title>Genomic Encyclopedia of Type Strains, Phase IV (KMG-IV): sequencing the most valuable type-strain genomes for metagenomic binning, comparative biology and taxonomic classification.</title>
        <authorList>
            <person name="Goeker M."/>
        </authorList>
    </citation>
    <scope>NUCLEOTIDE SEQUENCE [LARGE SCALE GENOMIC DNA]</scope>
    <source>
        <strain evidence="4 5">DSM 16791</strain>
    </source>
</reference>
<evidence type="ECO:0000256" key="1">
    <source>
        <dbReference type="ARBA" id="ARBA00022723"/>
    </source>
</evidence>
<evidence type="ECO:0000313" key="5">
    <source>
        <dbReference type="Proteomes" id="UP000246352"/>
    </source>
</evidence>
<sequence>MEFAAQTEDAGLGTRLYRALSARSGDVVVETAERMFTGADLLRRAAGVARVLSAAGLGKGGRAVICLPAGDDALTCILACWHLAATPVPMDFRSPAGQRRQISELVGAHVVVEPRRPAGAEGYESLIWNEAWCEGAAVDAAYASNAELNDVPAYLAFSSGTTGLPKTYVQSHRRMAGRMLVRLASRETAGARSFTPMTLAFSATRNMVTGALLSGGVVRFGPPLFSTGELIEMIDASRASVVALPPPLIRNMLREIGPRSTPYFSRLSSLRSIGGPASAEDKIGAYTHLSNGYLMSYGTGLTGNVSLLSGPDVLTHPQTVGRAVASVGFEIVDPETLRPLGRNVPGLIKIITPWLADDVIEDVRPGAIAERRGEGWGIPGDVGMLDDEGFLTILGREADMIVRGGVNVAPQEIENLLRRDPRITDIGVTGIDDPSYGQEIAAFIVAASGEEADFHALCMQLLSYDRRPRIIRLVSRLPYNVNGKLLRGELAAML</sequence>
<dbReference type="PANTHER" id="PTHR43767">
    <property type="entry name" value="LONG-CHAIN-FATTY-ACID--COA LIGASE"/>
    <property type="match status" value="1"/>
</dbReference>
<dbReference type="Pfam" id="PF13193">
    <property type="entry name" value="AMP-binding_C"/>
    <property type="match status" value="1"/>
</dbReference>
<dbReference type="SUPFAM" id="SSF56801">
    <property type="entry name" value="Acetyl-CoA synthetase-like"/>
    <property type="match status" value="1"/>
</dbReference>
<dbReference type="Gene3D" id="3.30.300.30">
    <property type="match status" value="1"/>
</dbReference>
<dbReference type="OrthoDB" id="9803968at2"/>
<protein>
    <submittedName>
        <fullName evidence="4">Acyl-CoA synthetase (AMP-forming)/AMP-acid ligase II</fullName>
    </submittedName>
</protein>
<dbReference type="InterPro" id="IPR042099">
    <property type="entry name" value="ANL_N_sf"/>
</dbReference>
<proteinExistence type="predicted"/>
<dbReference type="EMBL" id="QGTR01000001">
    <property type="protein sequence ID" value="PWW03496.1"/>
    <property type="molecule type" value="Genomic_DNA"/>
</dbReference>
<evidence type="ECO:0000313" key="4">
    <source>
        <dbReference type="EMBL" id="PWW03496.1"/>
    </source>
</evidence>
<dbReference type="InterPro" id="IPR020845">
    <property type="entry name" value="AMP-binding_CS"/>
</dbReference>
<accession>A0A317PTC8</accession>
<keyword evidence="1" id="KW-0479">Metal-binding</keyword>
<dbReference type="Proteomes" id="UP000246352">
    <property type="component" value="Unassembled WGS sequence"/>
</dbReference>
<dbReference type="GO" id="GO:0016878">
    <property type="term" value="F:acid-thiol ligase activity"/>
    <property type="evidence" value="ECO:0007669"/>
    <property type="project" value="UniProtKB-ARBA"/>
</dbReference>
<dbReference type="InterPro" id="IPR025110">
    <property type="entry name" value="AMP-bd_C"/>
</dbReference>
<feature type="domain" description="AMP-binding enzyme C-terminal" evidence="3">
    <location>
        <begin position="412"/>
        <end position="484"/>
    </location>
</feature>
<keyword evidence="4" id="KW-0436">Ligase</keyword>
<evidence type="ECO:0000259" key="2">
    <source>
        <dbReference type="Pfam" id="PF00501"/>
    </source>
</evidence>
<dbReference type="Pfam" id="PF00501">
    <property type="entry name" value="AMP-binding"/>
    <property type="match status" value="1"/>
</dbReference>